<evidence type="ECO:0000256" key="3">
    <source>
        <dbReference type="ARBA" id="ARBA00022989"/>
    </source>
</evidence>
<comment type="subcellular location">
    <subcellularLocation>
        <location evidence="1">Membrane</location>
        <topology evidence="1">Single-pass membrane protein</topology>
    </subcellularLocation>
</comment>
<evidence type="ECO:0000256" key="4">
    <source>
        <dbReference type="ARBA" id="ARBA00023136"/>
    </source>
</evidence>
<dbReference type="GO" id="GO:0005886">
    <property type="term" value="C:plasma membrane"/>
    <property type="evidence" value="ECO:0007669"/>
    <property type="project" value="InterPro"/>
</dbReference>
<dbReference type="InterPro" id="IPR007452">
    <property type="entry name" value="TamB_C"/>
</dbReference>
<protein>
    <recommendedName>
        <fullName evidence="5">Translocation and assembly module TamB C-terminal domain-containing protein</fullName>
    </recommendedName>
</protein>
<keyword evidence="7" id="KW-1185">Reference proteome</keyword>
<dbReference type="Pfam" id="PF04357">
    <property type="entry name" value="TamB"/>
    <property type="match status" value="1"/>
</dbReference>
<dbReference type="GO" id="GO:0009306">
    <property type="term" value="P:protein secretion"/>
    <property type="evidence" value="ECO:0007669"/>
    <property type="project" value="InterPro"/>
</dbReference>
<evidence type="ECO:0000259" key="5">
    <source>
        <dbReference type="Pfam" id="PF04357"/>
    </source>
</evidence>
<name>A0A1M4TJX3_9BACT</name>
<proteinExistence type="predicted"/>
<evidence type="ECO:0000313" key="6">
    <source>
        <dbReference type="EMBL" id="SHE44789.1"/>
    </source>
</evidence>
<evidence type="ECO:0000256" key="1">
    <source>
        <dbReference type="ARBA" id="ARBA00004167"/>
    </source>
</evidence>
<keyword evidence="2" id="KW-0812">Transmembrane</keyword>
<sequence length="1449" mass="163111">MLTGAYCALQSSRVQTYLTQRLANRISEKTGAKISIGKVDIAFFRKVILEDVLVEDQQADTMLFVHSVSAQIDTLKFRKQRLALEQLTFEGTTFHSSRDSLNNFNFSFVIDSLKKQEKKPNEWLISCNNFDFLKAAVVFIDYNQQEPHVLNIEDFQVSVTDFFLQKDSAFLRVDQVRLNDGKEFRIEDFNTAFSFSGRKIRMDDLNLKTTFSEITQSDLLVELPDSSQSFAEGTYLDFQFSHSQISFYDVAMLVPSLRGMDQVIDCSGQIVGTLNDLRGKNLELATGNYTYAMMDFYANDLTSTKNNMYLFLDLKQSRTSFDELSRIKLPGKGRAKFLSFPQELYDAGLVTYRGNFTGFLTDFVAYGTLTSEMGKISTDLSVVPDERKRITYKGKVATQDFRLGELMKSEHVGNISFNGQVDGVFEIQNRSGAGKFKGMITEVEMNDYLYENIRLDGILDNRMFDGLVVMNDSNLQFDFLGKLNFNPEVPVFDFRLDLKKALLGKLNLSSKFPKSELSFLMNANFSGSGIDNMSGAIRVENGTYKNRNGELDLGGMQLQSISSGLNNYLTFSSNFLDFEINGRFYAQSVQDAFEKSMYRYFPSIEYDPSVEEKMNKFGYQIDVKSLDELTAVFLPNVKIETPFLLYGQVNSEQSVFELKGSIPGIQTEDMMIRNVFIGNNPADNMYVSRLRFGEILMKNGIKMDDLTFDSEISDNTINTRIAWENGGDKKYSGEVLSSSVIYQEPGSSNIRAEIEGLPSRFFVADSLWQITPFTATIDSGGIQINNFKVQGGDQQILLDGTIAKNDSSLMMVLFDNIALGNFGAYLQKEVPVTGTLNGSVQLQDFYGNRFVHSDITVDKFSFRDQRVGDVSIFNQWDQNEQVVKTEMKIENGKRQSLFATGSFNPDTRELLYNADFDHLSLVVLETVIRNSFSNFHGDGTGKLKIHGTPDGILMTGAIEGLNAGFTIDYTQVSYNFSDSVYFKGDTILFDKIRVNDLTGNYATFDGTIVHSNFQNMKYNLSATTPRLTAINTTARNNSQFYGQVIASGRIDITGMGKQVKLSGSGTTLLGTNVNISLEGESELERYDFIQFVSTADTVRQQFLFPKADDGDFSLDLTIRATPEARAQLIYNSQIGDVIRAQGEGVLRFGMNKDGDITLSGNYTVERGDYLFTLQNVINKRFTIEQGGTITWAGDPYNAIIDINAVYKLKASLYDLLVDTYNSVVADNISQSQRIPVECKILLTDELSNPNIDFEIEFPTVGDRMVELVKQFLDTPEEMNKQILSLVVLGKFYTPEYLRGTYEAQNPNLIGTTASELFSNQLSNWLSQISSNVDIGLNYRPGNQITNDEIELALSTQMFNDRVTINGNIGNNNDPNSGNNSQLVGDFDVNVKLISNGKIRLKAYNRANNNLIYETAPYTQGVGFTYTEEYNTFKDLLQKMKAIFTRKNRE</sequence>
<evidence type="ECO:0000313" key="7">
    <source>
        <dbReference type="Proteomes" id="UP000184164"/>
    </source>
</evidence>
<organism evidence="6 7">
    <name type="scientific">Mariniphaga anaerophila</name>
    <dbReference type="NCBI Taxonomy" id="1484053"/>
    <lineage>
        <taxon>Bacteria</taxon>
        <taxon>Pseudomonadati</taxon>
        <taxon>Bacteroidota</taxon>
        <taxon>Bacteroidia</taxon>
        <taxon>Marinilabiliales</taxon>
        <taxon>Prolixibacteraceae</taxon>
        <taxon>Mariniphaga</taxon>
    </lineage>
</organism>
<keyword evidence="3" id="KW-1133">Transmembrane helix</keyword>
<dbReference type="Proteomes" id="UP000184164">
    <property type="component" value="Unassembled WGS sequence"/>
</dbReference>
<dbReference type="STRING" id="1484053.SAMN05444274_101382"/>
<gene>
    <name evidence="6" type="ORF">SAMN05444274_101382</name>
</gene>
<accession>A0A1M4TJX3</accession>
<reference evidence="6 7" key="1">
    <citation type="submission" date="2016-11" db="EMBL/GenBank/DDBJ databases">
        <authorList>
            <person name="Jaros S."/>
            <person name="Januszkiewicz K."/>
            <person name="Wedrychowicz H."/>
        </authorList>
    </citation>
    <scope>NUCLEOTIDE SEQUENCE [LARGE SCALE GENOMIC DNA]</scope>
    <source>
        <strain evidence="6 7">DSM 26910</strain>
    </source>
</reference>
<dbReference type="EMBL" id="FQUM01000001">
    <property type="protein sequence ID" value="SHE44789.1"/>
    <property type="molecule type" value="Genomic_DNA"/>
</dbReference>
<keyword evidence="4" id="KW-0472">Membrane</keyword>
<evidence type="ECO:0000256" key="2">
    <source>
        <dbReference type="ARBA" id="ARBA00022692"/>
    </source>
</evidence>
<feature type="domain" description="Translocation and assembly module TamB C-terminal" evidence="5">
    <location>
        <begin position="994"/>
        <end position="1429"/>
    </location>
</feature>